<dbReference type="GO" id="GO:0019853">
    <property type="term" value="P:L-ascorbic acid biosynthetic process"/>
    <property type="evidence" value="ECO:0007669"/>
    <property type="project" value="TreeGrafter"/>
</dbReference>
<evidence type="ECO:0000259" key="4">
    <source>
        <dbReference type="Pfam" id="PF08450"/>
    </source>
</evidence>
<dbReference type="InterPro" id="IPR013658">
    <property type="entry name" value="SGL"/>
</dbReference>
<reference evidence="5" key="1">
    <citation type="submission" date="2019-11" db="EMBL/GenBank/DDBJ databases">
        <title>Microbial mats filling the niche in hypersaline microbial mats.</title>
        <authorList>
            <person name="Wong H.L."/>
            <person name="Macleod F.I."/>
            <person name="White R.A. III"/>
            <person name="Burns B.P."/>
        </authorList>
    </citation>
    <scope>NUCLEOTIDE SEQUENCE</scope>
    <source>
        <strain evidence="5">Rbin_158</strain>
    </source>
</reference>
<dbReference type="PRINTS" id="PR01790">
    <property type="entry name" value="SMP30FAMILY"/>
</dbReference>
<evidence type="ECO:0000313" key="5">
    <source>
        <dbReference type="EMBL" id="MBD3327648.1"/>
    </source>
</evidence>
<feature type="binding site" evidence="3">
    <location>
        <position position="193"/>
    </location>
    <ligand>
        <name>a divalent metal cation</name>
        <dbReference type="ChEBI" id="CHEBI:60240"/>
    </ligand>
</feature>
<sequence length="285" mass="31484">MKPEMIADTHCVTGEGPLWHPLEQKLYWLDIPPGIIYRYDPATDSHEQVYQGDVIGGFTIQADGALLLFMDRGAVKIWREGTLTTVLEDIPAERDTRFNDVIADPEGRVFCGTMPAKDHLGRLYRLDPDGSLTQILDGIGISNGMGFTPDRTQMYYTDSAKGEIYLFEYDRQSGSLSNQRVFLKVQDAGVEPDGLTVDAAGYLWSARWNGNCVVRIAPDGSEDFRIPFPAKKVSCMTFGGSDYTELYVTTAGGDNRAEEGSGAGALFRITLEIQGVPEFFSRIGL</sequence>
<dbReference type="AlphaFoldDB" id="A0A9D5K0Q5"/>
<feature type="binding site" evidence="3">
    <location>
        <position position="99"/>
    </location>
    <ligand>
        <name>substrate</name>
    </ligand>
</feature>
<evidence type="ECO:0000256" key="2">
    <source>
        <dbReference type="PIRSR" id="PIRSR605511-1"/>
    </source>
</evidence>
<feature type="binding site" evidence="3">
    <location>
        <position position="143"/>
    </location>
    <ligand>
        <name>a divalent metal cation</name>
        <dbReference type="ChEBI" id="CHEBI:60240"/>
    </ligand>
</feature>
<keyword evidence="3" id="KW-0862">Zinc</keyword>
<keyword evidence="3" id="KW-0479">Metal-binding</keyword>
<accession>A0A9D5K0Q5</accession>
<evidence type="ECO:0000256" key="1">
    <source>
        <dbReference type="ARBA" id="ARBA00008853"/>
    </source>
</evidence>
<protein>
    <submittedName>
        <fullName evidence="5">SMP-30/gluconolactonase/LRE family protein</fullName>
    </submittedName>
</protein>
<feature type="active site" description="Proton donor/acceptor" evidence="2">
    <location>
        <position position="193"/>
    </location>
</feature>
<dbReference type="PANTHER" id="PTHR10907">
    <property type="entry name" value="REGUCALCIN"/>
    <property type="match status" value="1"/>
</dbReference>
<name>A0A9D5K0Q5_9BACT</name>
<dbReference type="SUPFAM" id="SSF63829">
    <property type="entry name" value="Calcium-dependent phosphotriesterase"/>
    <property type="match status" value="1"/>
</dbReference>
<dbReference type="EMBL" id="WJJP01000770">
    <property type="protein sequence ID" value="MBD3327648.1"/>
    <property type="molecule type" value="Genomic_DNA"/>
</dbReference>
<dbReference type="PANTHER" id="PTHR10907:SF47">
    <property type="entry name" value="REGUCALCIN"/>
    <property type="match status" value="1"/>
</dbReference>
<dbReference type="InterPro" id="IPR011042">
    <property type="entry name" value="6-blade_b-propeller_TolB-like"/>
</dbReference>
<dbReference type="Pfam" id="PF08450">
    <property type="entry name" value="SGL"/>
    <property type="match status" value="1"/>
</dbReference>
<feature type="domain" description="SMP-30/Gluconolactonase/LRE-like region" evidence="4">
    <location>
        <begin position="14"/>
        <end position="251"/>
    </location>
</feature>
<dbReference type="Gene3D" id="2.120.10.30">
    <property type="entry name" value="TolB, C-terminal domain"/>
    <property type="match status" value="1"/>
</dbReference>
<dbReference type="GO" id="GO:0005509">
    <property type="term" value="F:calcium ion binding"/>
    <property type="evidence" value="ECO:0007669"/>
    <property type="project" value="TreeGrafter"/>
</dbReference>
<evidence type="ECO:0000256" key="3">
    <source>
        <dbReference type="PIRSR" id="PIRSR605511-2"/>
    </source>
</evidence>
<feature type="binding site" evidence="3">
    <location>
        <position position="15"/>
    </location>
    <ligand>
        <name>a divalent metal cation</name>
        <dbReference type="ChEBI" id="CHEBI:60240"/>
    </ligand>
</feature>
<feature type="binding site" evidence="3">
    <location>
        <position position="97"/>
    </location>
    <ligand>
        <name>substrate</name>
    </ligand>
</feature>
<organism evidence="5 6">
    <name type="scientific">candidate division KSB3 bacterium</name>
    <dbReference type="NCBI Taxonomy" id="2044937"/>
    <lineage>
        <taxon>Bacteria</taxon>
        <taxon>candidate division KSB3</taxon>
    </lineage>
</organism>
<dbReference type="Proteomes" id="UP000649604">
    <property type="component" value="Unassembled WGS sequence"/>
</dbReference>
<comment type="caution">
    <text evidence="5">The sequence shown here is derived from an EMBL/GenBank/DDBJ whole genome shotgun (WGS) entry which is preliminary data.</text>
</comment>
<dbReference type="GO" id="GO:0004341">
    <property type="term" value="F:gluconolactonase activity"/>
    <property type="evidence" value="ECO:0007669"/>
    <property type="project" value="TreeGrafter"/>
</dbReference>
<comment type="cofactor">
    <cofactor evidence="3">
        <name>Zn(2+)</name>
        <dbReference type="ChEBI" id="CHEBI:29105"/>
    </cofactor>
    <text evidence="3">Binds 1 divalent metal cation per subunit.</text>
</comment>
<gene>
    <name evidence="5" type="ORF">GF339_23900</name>
</gene>
<proteinExistence type="inferred from homology"/>
<evidence type="ECO:0000313" key="6">
    <source>
        <dbReference type="Proteomes" id="UP000649604"/>
    </source>
</evidence>
<comment type="similarity">
    <text evidence="1">Belongs to the SMP-30/CGR1 family.</text>
</comment>
<dbReference type="InterPro" id="IPR005511">
    <property type="entry name" value="SMP-30"/>
</dbReference>